<evidence type="ECO:0000256" key="2">
    <source>
        <dbReference type="ARBA" id="ARBA00010879"/>
    </source>
</evidence>
<evidence type="ECO:0000313" key="15">
    <source>
        <dbReference type="Proteomes" id="UP001274896"/>
    </source>
</evidence>
<feature type="coiled-coil region" evidence="12">
    <location>
        <begin position="1073"/>
        <end position="1107"/>
    </location>
</feature>
<dbReference type="Gene3D" id="1.25.40.470">
    <property type="match status" value="2"/>
</dbReference>
<dbReference type="InterPro" id="IPR056157">
    <property type="entry name" value="TPR_IFT80_172_dom"/>
</dbReference>
<dbReference type="GO" id="GO:0004523">
    <property type="term" value="F:RNA-DNA hybrid ribonuclease activity"/>
    <property type="evidence" value="ECO:0007669"/>
    <property type="project" value="UniProtKB-EC"/>
</dbReference>
<dbReference type="FunFam" id="1.25.40.470:FF:000008">
    <property type="entry name" value="Intraflagellar transport protein 172 homolog"/>
    <property type="match status" value="1"/>
</dbReference>
<keyword evidence="4" id="KW-0217">Developmental protein</keyword>
<evidence type="ECO:0000313" key="14">
    <source>
        <dbReference type="EMBL" id="KAK3506764.1"/>
    </source>
</evidence>
<keyword evidence="8" id="KW-0969">Cilium</keyword>
<dbReference type="SMART" id="SM00320">
    <property type="entry name" value="WD40"/>
    <property type="match status" value="6"/>
</dbReference>
<comment type="subcellular location">
    <subcellularLocation>
        <location evidence="1">Cell projection</location>
        <location evidence="1">Cilium</location>
    </subcellularLocation>
</comment>
<gene>
    <name evidence="14" type="ORF">QTP70_023939</name>
</gene>
<evidence type="ECO:0000256" key="11">
    <source>
        <dbReference type="ARBA" id="ARBA00073483"/>
    </source>
</evidence>
<dbReference type="InterPro" id="IPR001680">
    <property type="entry name" value="WD40_rpt"/>
</dbReference>
<dbReference type="InterPro" id="IPR036322">
    <property type="entry name" value="WD40_repeat_dom_sf"/>
</dbReference>
<dbReference type="Gene3D" id="3.30.70.270">
    <property type="match status" value="1"/>
</dbReference>
<dbReference type="Proteomes" id="UP001274896">
    <property type="component" value="Unassembled WGS sequence"/>
</dbReference>
<dbReference type="Pfam" id="PF24762">
    <property type="entry name" value="TPR_IF140-IFT172"/>
    <property type="match status" value="1"/>
</dbReference>
<evidence type="ECO:0000256" key="5">
    <source>
        <dbReference type="ARBA" id="ARBA00022574"/>
    </source>
</evidence>
<dbReference type="PANTHER" id="PTHR15722">
    <property type="entry name" value="IFT140/172-RELATED"/>
    <property type="match status" value="1"/>
</dbReference>
<feature type="domain" description="Reverse transcriptase" evidence="13">
    <location>
        <begin position="1239"/>
        <end position="1498"/>
    </location>
</feature>
<dbReference type="CDD" id="cd01650">
    <property type="entry name" value="RT_nLTR_like"/>
    <property type="match status" value="1"/>
</dbReference>
<evidence type="ECO:0000256" key="6">
    <source>
        <dbReference type="ARBA" id="ARBA00022737"/>
    </source>
</evidence>
<dbReference type="InterPro" id="IPR015943">
    <property type="entry name" value="WD40/YVTN_repeat-like_dom_sf"/>
</dbReference>
<organism evidence="14 15">
    <name type="scientific">Hemibagrus guttatus</name>
    <dbReference type="NCBI Taxonomy" id="175788"/>
    <lineage>
        <taxon>Eukaryota</taxon>
        <taxon>Metazoa</taxon>
        <taxon>Chordata</taxon>
        <taxon>Craniata</taxon>
        <taxon>Vertebrata</taxon>
        <taxon>Euteleostomi</taxon>
        <taxon>Actinopterygii</taxon>
        <taxon>Neopterygii</taxon>
        <taxon>Teleostei</taxon>
        <taxon>Ostariophysi</taxon>
        <taxon>Siluriformes</taxon>
        <taxon>Bagridae</taxon>
        <taxon>Hemibagrus</taxon>
    </lineage>
</organism>
<evidence type="ECO:0000256" key="7">
    <source>
        <dbReference type="ARBA" id="ARBA00022803"/>
    </source>
</evidence>
<keyword evidence="6" id="KW-0677">Repeat</keyword>
<dbReference type="InterPro" id="IPR043502">
    <property type="entry name" value="DNA/RNA_pol_sf"/>
</dbReference>
<dbReference type="SUPFAM" id="SSF56672">
    <property type="entry name" value="DNA/RNA polymerases"/>
    <property type="match status" value="1"/>
</dbReference>
<dbReference type="GO" id="GO:0005930">
    <property type="term" value="C:axoneme"/>
    <property type="evidence" value="ECO:0007669"/>
    <property type="project" value="TreeGrafter"/>
</dbReference>
<dbReference type="EMBL" id="JAUCMX010000030">
    <property type="protein sequence ID" value="KAK3506764.1"/>
    <property type="molecule type" value="Genomic_DNA"/>
</dbReference>
<dbReference type="FunFam" id="1.25.40.470:FF:000013">
    <property type="entry name" value="intraflagellar transport protein 172 homolog"/>
    <property type="match status" value="1"/>
</dbReference>
<evidence type="ECO:0000256" key="9">
    <source>
        <dbReference type="ARBA" id="ARBA00023273"/>
    </source>
</evidence>
<dbReference type="InterPro" id="IPR056168">
    <property type="entry name" value="TPR_IF140/IFT172/WDR19"/>
</dbReference>
<keyword evidence="12" id="KW-0175">Coiled coil</keyword>
<comment type="similarity">
    <text evidence="2">Belongs to the beta type-B retroviral polymerase family. HERV class-II K(HML-2) pol subfamily.</text>
</comment>
<dbReference type="SUPFAM" id="SSF50978">
    <property type="entry name" value="WD40 repeat-like"/>
    <property type="match status" value="1"/>
</dbReference>
<dbReference type="InterPro" id="IPR043128">
    <property type="entry name" value="Rev_trsase/Diguanyl_cyclase"/>
</dbReference>
<dbReference type="Pfam" id="PF00400">
    <property type="entry name" value="WD40"/>
    <property type="match status" value="1"/>
</dbReference>
<keyword evidence="15" id="KW-1185">Reference proteome</keyword>
<dbReference type="InterPro" id="IPR000477">
    <property type="entry name" value="RT_dom"/>
</dbReference>
<dbReference type="FunFam" id="1.25.40.470:FF:000012">
    <property type="entry name" value="intraflagellar transport protein 172 homolog"/>
    <property type="match status" value="1"/>
</dbReference>
<dbReference type="EC" id="3.1.26.4" evidence="3"/>
<dbReference type="Pfam" id="PF00078">
    <property type="entry name" value="RVT_1"/>
    <property type="match status" value="1"/>
</dbReference>
<reference evidence="14" key="1">
    <citation type="submission" date="2023-06" db="EMBL/GenBank/DDBJ databases">
        <title>Male Hemibagrus guttatus genome.</title>
        <authorList>
            <person name="Bian C."/>
        </authorList>
    </citation>
    <scope>NUCLEOTIDE SEQUENCE</scope>
    <source>
        <strain evidence="14">Male_cb2023</strain>
        <tissue evidence="14">Muscle</tissue>
    </source>
</reference>
<evidence type="ECO:0000256" key="1">
    <source>
        <dbReference type="ARBA" id="ARBA00004138"/>
    </source>
</evidence>
<comment type="caution">
    <text evidence="14">The sequence shown here is derived from an EMBL/GenBank/DDBJ whole genome shotgun (WGS) entry which is preliminary data.</text>
</comment>
<dbReference type="FunFam" id="2.130.10.10:FF:000387">
    <property type="entry name" value="intraflagellar transport protein 172 homolog"/>
    <property type="match status" value="1"/>
</dbReference>
<dbReference type="PROSITE" id="PS50878">
    <property type="entry name" value="RT_POL"/>
    <property type="match status" value="1"/>
</dbReference>
<dbReference type="Gene3D" id="2.130.10.10">
    <property type="entry name" value="YVTN repeat-like/Quinoprotein amine dehydrogenase"/>
    <property type="match status" value="2"/>
</dbReference>
<proteinExistence type="inferred from homology"/>
<dbReference type="GO" id="GO:0036064">
    <property type="term" value="C:ciliary basal body"/>
    <property type="evidence" value="ECO:0007669"/>
    <property type="project" value="TreeGrafter"/>
</dbReference>
<dbReference type="FunFam" id="2.130.10.10:FF:002910">
    <property type="entry name" value="Predicted protein"/>
    <property type="match status" value="1"/>
</dbReference>
<dbReference type="Pfam" id="PF23387">
    <property type="entry name" value="TPR_IFT80_172"/>
    <property type="match status" value="1"/>
</dbReference>
<comment type="similarity">
    <text evidence="10">Belongs to the IFT172 family.</text>
</comment>
<dbReference type="SUPFAM" id="SSF69322">
    <property type="entry name" value="Tricorn protease domain 2"/>
    <property type="match status" value="1"/>
</dbReference>
<dbReference type="GO" id="GO:0042073">
    <property type="term" value="P:intraciliary transport"/>
    <property type="evidence" value="ECO:0007669"/>
    <property type="project" value="TreeGrafter"/>
</dbReference>
<dbReference type="PANTHER" id="PTHR15722:SF2">
    <property type="entry name" value="INTRAFLAGELLAR TRANSPORT PROTEIN 172 HOMOLOG"/>
    <property type="match status" value="1"/>
</dbReference>
<evidence type="ECO:0000256" key="10">
    <source>
        <dbReference type="ARBA" id="ARBA00038130"/>
    </source>
</evidence>
<keyword evidence="7" id="KW-0802">TPR repeat</keyword>
<accession>A0AAE0PRN4</accession>
<evidence type="ECO:0000259" key="13">
    <source>
        <dbReference type="PROSITE" id="PS50878"/>
    </source>
</evidence>
<name>A0AAE0PRN4_9TELE</name>
<evidence type="ECO:0000256" key="8">
    <source>
        <dbReference type="ARBA" id="ARBA00023069"/>
    </source>
</evidence>
<evidence type="ECO:0000256" key="12">
    <source>
        <dbReference type="SAM" id="Coils"/>
    </source>
</evidence>
<dbReference type="GO" id="GO:0030992">
    <property type="term" value="C:intraciliary transport particle B"/>
    <property type="evidence" value="ECO:0007669"/>
    <property type="project" value="TreeGrafter"/>
</dbReference>
<keyword evidence="9" id="KW-0966">Cell projection</keyword>
<evidence type="ECO:0000256" key="3">
    <source>
        <dbReference type="ARBA" id="ARBA00012180"/>
    </source>
</evidence>
<protein>
    <recommendedName>
        <fullName evidence="11">Intraflagellar transport protein 172 homolog</fullName>
        <ecNumber evidence="3">3.1.26.4</ecNumber>
    </recommendedName>
</protein>
<evidence type="ECO:0000256" key="4">
    <source>
        <dbReference type="ARBA" id="ARBA00022473"/>
    </source>
</evidence>
<keyword evidence="5" id="KW-0853">WD repeat</keyword>
<sequence>MQLKHLKTLLPPQDGAAKVTCMAWAPNNGKFAVCTVDRVVLLYDEQGERRDKFSTKPADSKYGKKHYMVKAMAFSPDSTKIAIAQTDNIVFVYKIGGEWGDKKVICNKFVQTSAVTCLLWPADNSIVFGLAEGKIRVANTKNNKSSSIYGTESYVVSLTSNVSGKGILSGHADGTVVRYFFDDEGSGDSQGKLLTHPCPPYALAWGNNSIIVAGCDKKIVAYGKEGHILQTFDYSRDRLEKEFTVAASSPSCQSVVLGSYDRLRVFNWNPRRGAWDEAAPKEIPNLYTITALAWKKDGSRLCVGTLCGGVEQFDCCLRRSIYKNKFEMTYVGLSQVIVKNLSTGTRVVLKSHYGYEFDEVKIMGKDRYLVAHTSDTLLLGDLVSNKLSEVVWQGSGGNEKFFFENETVCMIFNAGELTLVEYGKNDILGSVRTEFMNPHLISVRLNERKQRGVDDNKKLAYLIDLKTIAIVDLALGYNIGTVSHDLKIDWLELNETGRKLLFRDKKLRLNLFDIESGVKTTVLSFCSYVQWVPGSDVVVAQNRSNLCIWYNIDSPEKVTMLPLKGDVVDLERANGKTEVIVLEGVNTVSYMLDEGLIEFGTAIDDGDFYRATAFLETLEMCAETEAMWKTLSKLSLEAQQLHITERCFAALGNVSKARFLKKTNQIVDSISKEYGGDGKEHYQVKARLAMLDKNYKLSEMCYLEQNAVNEVMEMYQELQMWDNCIAIAEAKGHPEVDSLRRSYSAWLIDTKQYEKAGEMKESEGDYVGAVNFYLKAGLPAKAAWLAMNRDELLSSNIVSRITSALIKEEFYERAGDLFKRISNNQRALDSYCKGHAFKKAVELARVAFPSEVVKLEEAWGDYLIQQKRMDAAVNHYIEAGCGSKAVEAAIGARQWKKALHIVELQEDKSSAKYYLKIAQHYASLQEYEKREEHRVTYKSGGRRTQVDYILCRRGNLKEISDCKVVVGESVARQHRMVVCRMTLMVCKTKRSKIEKKTKWWKLKKEECCEEFRQKLRQALGGQVVLPDDWETTAEVIRETGRKVLGVSSGRRKEDKETWWWNEEVQDSIQRKRLARKKWDMDRTEENRQEYKELQRRVKREVSKAKQKAYDELYTRLDTREGEKDLYRLARQRDRDGKDVQQVRVIKDRDGRVLTSEESVQRRWKEYFEELMNEENEREKRVEGVNSVEQKVDKIRKDEVRKALKRMKSGKAVGPDDIPVEVWKCLGEAAVEFLANLFNRVLESERMPEEWRRSVLVPIFKNKGDVQSCSNYRGIKLMSHTMKVWERVVEARLRKVVDICEQQYGFMPRKSTTDAIFALRILMEKYRDGQKELHCVFVDLEKAYDRVPREELWYCMRKSGVAEKYVRVVQDMYERSRTVVRCAVGQTEEFNVEVGLHQGSALSPFLFAIVMDQLSEEVRQESPWTMMFADDIVICSESREQVEENLERWRFALERRGMKVSRSKTEYMCVNEREGSGTVRLQGEEVKKVQEFKYLGSTVQSNGECGKEVKKRVQAGWNGWRKVSGVLCDQKISARIKGKVYRTVVRPAMLYGLETVSLRKRQESELEVAELKMLRFSLGVTRLDRIRNEYIRGTAHVGRLGDKVAERLFVKGGHIKDAIDMYAEAGRWEQAHKLAVKCMTQNEVSVLYVSRAVELEKEGKYKEAERLFCTVGEPDMAITMYKKKKLFDDMIRLVAKHHKELLQETHIHLAKELEVEGRFQEAEYHYIQGQDWKAAVNMYGTNEMWEEAYRVSKSHGTASTHKQVVYLWAKNLGGETAVKLLNKFSLLEDAIDFAAENRSFDFAFELARLSLKQKIPEIHLKNAMFLEDEGKFSEAETEFIKAGRPKEAVLMYLHIQDWTGAQRVAEAHDPDSVPDVLVDQAKCCLEQKDFQKAEALLLRAQRPELAIKYYREAEMWSDAMRICKEYIPNKLSVLQEEYEREIAKSGSRGVEGMIEQAREWEQSGEYTRAVDCYLKVNDLSNASLLVTCWMKAAELAIKFLTRERAVSVVQTVGPRLVQQRKYTAAAELFLNLDLIKEAVDAFMEAEEWNKAKRIAKELDARLEGYVDQCYKEHLKNRGKVDLLVGVDVMAALDVFAERGQWEKCIDVASKQNFKVLHKYCALYATHLIKEGEAERVLDLYMQHGMPASPENFNIYKRMFLELMNLHDRNDGKAFRVWANLRDVLHSLCENLTKSSEANSPAHEVFEQMLVVAHYYATRSAARGIEQLSSLAAKLSISLLRHTELIPADKAFYEAGLAAKAVGSENMAFIFLNHFLDLADSIEEGTLDTLDHTDFQDTDIPFEVSLPSKLHVTVDKREEIRDWLLTVSMEQRLEPVLPRDERGTYEASLLATNTGIRSLPCVITGYPVLHDRIEFKRPDMAANKDDWNKFLMATKTTHSPECQDVLNFISRWCGGLPSAGYTFQ</sequence>